<reference evidence="1 2" key="1">
    <citation type="submission" date="2013-05" db="EMBL/GenBank/DDBJ databases">
        <title>Genome assembly of Chondromyces apiculatus DSM 436.</title>
        <authorList>
            <person name="Sharma G."/>
            <person name="Khatri I."/>
            <person name="Kaur C."/>
            <person name="Mayilraj S."/>
            <person name="Subramanian S."/>
        </authorList>
    </citation>
    <scope>NUCLEOTIDE SEQUENCE [LARGE SCALE GENOMIC DNA]</scope>
    <source>
        <strain evidence="1 2">DSM 436</strain>
    </source>
</reference>
<proteinExistence type="predicted"/>
<organism evidence="1 2">
    <name type="scientific">Chondromyces apiculatus DSM 436</name>
    <dbReference type="NCBI Taxonomy" id="1192034"/>
    <lineage>
        <taxon>Bacteria</taxon>
        <taxon>Pseudomonadati</taxon>
        <taxon>Myxococcota</taxon>
        <taxon>Polyangia</taxon>
        <taxon>Polyangiales</taxon>
        <taxon>Polyangiaceae</taxon>
        <taxon>Chondromyces</taxon>
    </lineage>
</organism>
<dbReference type="Proteomes" id="UP000019678">
    <property type="component" value="Unassembled WGS sequence"/>
</dbReference>
<gene>
    <name evidence="1" type="ORF">CAP_7287</name>
</gene>
<dbReference type="EMBL" id="ASRX01000062">
    <property type="protein sequence ID" value="EYF02358.1"/>
    <property type="molecule type" value="Genomic_DNA"/>
</dbReference>
<evidence type="ECO:0000313" key="2">
    <source>
        <dbReference type="Proteomes" id="UP000019678"/>
    </source>
</evidence>
<comment type="caution">
    <text evidence="1">The sequence shown here is derived from an EMBL/GenBank/DDBJ whole genome shotgun (WGS) entry which is preliminary data.</text>
</comment>
<evidence type="ECO:0000313" key="1">
    <source>
        <dbReference type="EMBL" id="EYF02358.1"/>
    </source>
</evidence>
<protein>
    <submittedName>
        <fullName evidence="1">Uncharacterized protein</fullName>
    </submittedName>
</protein>
<sequence length="218" mass="23356">MEAADAREKARAEAEALRDGRLDALIARLDQASRDVAENARAQAAEVTALAEAATARAAAFDAQAEARLAALAEGAQAALAAQAARIAGFEERLERDRAENAGALGERLAAHARELGEGLRGTGALVHEAADLLRAGGAEMSAVSEMFTAAVDRYREASDRWLDSLGAVEEALEHKGRGETADLLGTYLDQTREVFDHSLRFQRELFSELRALRNRSS</sequence>
<dbReference type="STRING" id="1192034.CAP_7287"/>
<accession>A0A017SZF7</accession>
<dbReference type="AlphaFoldDB" id="A0A017SZF7"/>
<name>A0A017SZF7_9BACT</name>
<keyword evidence="2" id="KW-1185">Reference proteome</keyword>